<dbReference type="EMBL" id="JBHTAS010000001">
    <property type="protein sequence ID" value="MFC7140551.1"/>
    <property type="molecule type" value="Genomic_DNA"/>
</dbReference>
<feature type="region of interest" description="Disordered" evidence="1">
    <location>
        <begin position="26"/>
        <end position="47"/>
    </location>
</feature>
<accession>A0ABD5Y0V1</accession>
<sequence>MELTRRDAIAALAAIGVGGGVAYGASELAGRDGPGGSDGTPSETGDSDALLETAVALAEVVYPTEVTEVESFVRTFVSGRVESDDARRAAMMDAANALDDRAHSEYGTPFRELKPEEGNALLETLGMSRVDPDPEGDERQRIRYYLVNELLYGLLRSPKGGQLAGIENPPGHPGGLEAYQQEPGR</sequence>
<dbReference type="InterPro" id="IPR027056">
    <property type="entry name" value="Gluconate_2DH_su3"/>
</dbReference>
<evidence type="ECO:0000313" key="3">
    <source>
        <dbReference type="Proteomes" id="UP001596432"/>
    </source>
</evidence>
<gene>
    <name evidence="2" type="ORF">ACFQMA_12035</name>
</gene>
<evidence type="ECO:0000313" key="2">
    <source>
        <dbReference type="EMBL" id="MFC7140551.1"/>
    </source>
</evidence>
<keyword evidence="3" id="KW-1185">Reference proteome</keyword>
<dbReference type="GeneID" id="78820847"/>
<dbReference type="Proteomes" id="UP001596432">
    <property type="component" value="Unassembled WGS sequence"/>
</dbReference>
<reference evidence="2 3" key="1">
    <citation type="journal article" date="2019" name="Int. J. Syst. Evol. Microbiol.">
        <title>The Global Catalogue of Microorganisms (GCM) 10K type strain sequencing project: providing services to taxonomists for standard genome sequencing and annotation.</title>
        <authorList>
            <consortium name="The Broad Institute Genomics Platform"/>
            <consortium name="The Broad Institute Genome Sequencing Center for Infectious Disease"/>
            <person name="Wu L."/>
            <person name="Ma J."/>
        </authorList>
    </citation>
    <scope>NUCLEOTIDE SEQUENCE [LARGE SCALE GENOMIC DNA]</scope>
    <source>
        <strain evidence="2 3">XZYJT29</strain>
    </source>
</reference>
<comment type="caution">
    <text evidence="2">The sequence shown here is derived from an EMBL/GenBank/DDBJ whole genome shotgun (WGS) entry which is preliminary data.</text>
</comment>
<name>A0ABD5Y0V1_9EURY</name>
<organism evidence="2 3">
    <name type="scientific">Halosimplex aquaticum</name>
    <dbReference type="NCBI Taxonomy" id="3026162"/>
    <lineage>
        <taxon>Archaea</taxon>
        <taxon>Methanobacteriati</taxon>
        <taxon>Methanobacteriota</taxon>
        <taxon>Stenosarchaea group</taxon>
        <taxon>Halobacteria</taxon>
        <taxon>Halobacteriales</taxon>
        <taxon>Haloarculaceae</taxon>
        <taxon>Halosimplex</taxon>
    </lineage>
</organism>
<dbReference type="Pfam" id="PF13618">
    <property type="entry name" value="Gluconate_2-dh3"/>
    <property type="match status" value="1"/>
</dbReference>
<feature type="region of interest" description="Disordered" evidence="1">
    <location>
        <begin position="159"/>
        <end position="185"/>
    </location>
</feature>
<proteinExistence type="predicted"/>
<dbReference type="AlphaFoldDB" id="A0ABD5Y0V1"/>
<protein>
    <submittedName>
        <fullName evidence="2">Gluconate 2-dehydrogenase subunit 3 family protein</fullName>
    </submittedName>
</protein>
<dbReference type="RefSeq" id="WP_274326106.1">
    <property type="nucleotide sequence ID" value="NZ_CP118158.1"/>
</dbReference>
<evidence type="ECO:0000256" key="1">
    <source>
        <dbReference type="SAM" id="MobiDB-lite"/>
    </source>
</evidence>